<dbReference type="Pfam" id="PF03306">
    <property type="entry name" value="AAL_decarboxy"/>
    <property type="match status" value="1"/>
</dbReference>
<dbReference type="EMBL" id="AYYQ01000001">
    <property type="protein sequence ID" value="KRM69957.1"/>
    <property type="molecule type" value="Genomic_DNA"/>
</dbReference>
<evidence type="ECO:0000313" key="11">
    <source>
        <dbReference type="Proteomes" id="UP000052012"/>
    </source>
</evidence>
<accession>A0A0R2ATA9</accession>
<comment type="catalytic activity">
    <reaction evidence="1 9">
        <text>(2S)-2-acetolactate + H(+) = (R)-acetoin + CO2</text>
        <dbReference type="Rhea" id="RHEA:21580"/>
        <dbReference type="ChEBI" id="CHEBI:15378"/>
        <dbReference type="ChEBI" id="CHEBI:15686"/>
        <dbReference type="ChEBI" id="CHEBI:16526"/>
        <dbReference type="ChEBI" id="CHEBI:58476"/>
        <dbReference type="EC" id="4.1.1.5"/>
    </reaction>
</comment>
<evidence type="ECO:0000256" key="7">
    <source>
        <dbReference type="ARBA" id="ARBA00023061"/>
    </source>
</evidence>
<evidence type="ECO:0000256" key="4">
    <source>
        <dbReference type="ARBA" id="ARBA00013204"/>
    </source>
</evidence>
<evidence type="ECO:0000313" key="10">
    <source>
        <dbReference type="EMBL" id="KRM69957.1"/>
    </source>
</evidence>
<evidence type="ECO:0000256" key="9">
    <source>
        <dbReference type="PIRNR" id="PIRNR001332"/>
    </source>
</evidence>
<dbReference type="PIRSF" id="PIRSF001332">
    <property type="entry name" value="Acetolac_decarb"/>
    <property type="match status" value="1"/>
</dbReference>
<dbReference type="PANTHER" id="PTHR35524">
    <property type="entry name" value="ALPHA-ACETOLACTATE DECARBOXYLASE"/>
    <property type="match status" value="1"/>
</dbReference>
<dbReference type="EC" id="4.1.1.5" evidence="4 9"/>
<dbReference type="OrthoDB" id="8612680at2"/>
<keyword evidence="6 9" id="KW-0210">Decarboxylase</keyword>
<evidence type="ECO:0000256" key="1">
    <source>
        <dbReference type="ARBA" id="ARBA00001784"/>
    </source>
</evidence>
<dbReference type="CDD" id="cd17299">
    <property type="entry name" value="acetolactate_decarboxylase"/>
    <property type="match status" value="1"/>
</dbReference>
<dbReference type="AlphaFoldDB" id="A0A0R2ATA9"/>
<comment type="similarity">
    <text evidence="3 9">Belongs to the alpha-acetolactate decarboxylase family.</text>
</comment>
<dbReference type="UniPathway" id="UPA00626">
    <property type="reaction ID" value="UER00678"/>
</dbReference>
<evidence type="ECO:0000256" key="6">
    <source>
        <dbReference type="ARBA" id="ARBA00022793"/>
    </source>
</evidence>
<dbReference type="PANTHER" id="PTHR35524:SF1">
    <property type="entry name" value="ALPHA-ACETOLACTATE DECARBOXYLASE"/>
    <property type="match status" value="1"/>
</dbReference>
<reference evidence="10 11" key="1">
    <citation type="journal article" date="2015" name="Genome Announc.">
        <title>Expanding the biotechnology potential of lactobacilli through comparative genomics of 213 strains and associated genera.</title>
        <authorList>
            <person name="Sun Z."/>
            <person name="Harris H.M."/>
            <person name="McCann A."/>
            <person name="Guo C."/>
            <person name="Argimon S."/>
            <person name="Zhang W."/>
            <person name="Yang X."/>
            <person name="Jeffery I.B."/>
            <person name="Cooney J.C."/>
            <person name="Kagawa T.F."/>
            <person name="Liu W."/>
            <person name="Song Y."/>
            <person name="Salvetti E."/>
            <person name="Wrobel A."/>
            <person name="Rasinkangas P."/>
            <person name="Parkhill J."/>
            <person name="Rea M.C."/>
            <person name="O'Sullivan O."/>
            <person name="Ritari J."/>
            <person name="Douillard F.P."/>
            <person name="Paul Ross R."/>
            <person name="Yang R."/>
            <person name="Briner A.E."/>
            <person name="Felis G.E."/>
            <person name="de Vos W.M."/>
            <person name="Barrangou R."/>
            <person name="Klaenhammer T.R."/>
            <person name="Caufield P.W."/>
            <person name="Cui Y."/>
            <person name="Zhang H."/>
            <person name="O'Toole P.W."/>
        </authorList>
    </citation>
    <scope>NUCLEOTIDE SEQUENCE [LARGE SCALE GENOMIC DNA]</scope>
    <source>
        <strain evidence="10 11">DSM 23829</strain>
    </source>
</reference>
<organism evidence="10 11">
    <name type="scientific">Apilactobacillus ozensis DSM 23829 = JCM 17196</name>
    <dbReference type="NCBI Taxonomy" id="1423781"/>
    <lineage>
        <taxon>Bacteria</taxon>
        <taxon>Bacillati</taxon>
        <taxon>Bacillota</taxon>
        <taxon>Bacilli</taxon>
        <taxon>Lactobacillales</taxon>
        <taxon>Lactobacillaceae</taxon>
        <taxon>Apilactobacillus</taxon>
    </lineage>
</organism>
<keyword evidence="7 9" id="KW-0005">Acetoin biosynthesis</keyword>
<evidence type="ECO:0000256" key="2">
    <source>
        <dbReference type="ARBA" id="ARBA00005170"/>
    </source>
</evidence>
<keyword evidence="11" id="KW-1185">Reference proteome</keyword>
<dbReference type="Proteomes" id="UP000052012">
    <property type="component" value="Unassembled WGS sequence"/>
</dbReference>
<dbReference type="SUPFAM" id="SSF117856">
    <property type="entry name" value="AF0104/ALDC/Ptd012-like"/>
    <property type="match status" value="1"/>
</dbReference>
<protein>
    <recommendedName>
        <fullName evidence="5 9">Alpha-acetolactate decarboxylase</fullName>
        <ecNumber evidence="4 9">4.1.1.5</ecNumber>
    </recommendedName>
</protein>
<comment type="caution">
    <text evidence="10">The sequence shown here is derived from an EMBL/GenBank/DDBJ whole genome shotgun (WGS) entry which is preliminary data.</text>
</comment>
<gene>
    <name evidence="10" type="ORF">FD06_GL000124</name>
</gene>
<name>A0A0R2ATA9_9LACO</name>
<dbReference type="STRING" id="1423781.FD06_GL000124"/>
<sequence>MQKDSTLYQYGTLALLVPGLFEGTKSIDDILKHGDTGIGTGDGLDGELIVLNGHPYQVDGSGKVNKLDSNFMVPFADVHFANFKPLFELESDITPTSLEKTVLSKVNYDNIFFSFRLHGNFKKIATRSVDKQSKPYPKLVECADKQNEFSAEDKCGTLIGYYSPKLFNGPSVGGFHLHFLADDLSIGGHLLDFEVDNGTVEIQPFNKLEQDFPTGSQEFMKHDFSKDNIEAAISKSE</sequence>
<dbReference type="GO" id="GO:0045151">
    <property type="term" value="P:acetoin biosynthetic process"/>
    <property type="evidence" value="ECO:0007669"/>
    <property type="project" value="UniProtKB-UniRule"/>
</dbReference>
<dbReference type="RefSeq" id="WP_054657416.1">
    <property type="nucleotide sequence ID" value="NZ_AYYQ01000001.1"/>
</dbReference>
<proteinExistence type="inferred from homology"/>
<dbReference type="PATRIC" id="fig|1423781.4.peg.125"/>
<dbReference type="GO" id="GO:0047605">
    <property type="term" value="F:acetolactate decarboxylase activity"/>
    <property type="evidence" value="ECO:0007669"/>
    <property type="project" value="UniProtKB-UniRule"/>
</dbReference>
<evidence type="ECO:0000256" key="5">
    <source>
        <dbReference type="ARBA" id="ARBA00020164"/>
    </source>
</evidence>
<keyword evidence="8 9" id="KW-0456">Lyase</keyword>
<evidence type="ECO:0000256" key="3">
    <source>
        <dbReference type="ARBA" id="ARBA00007106"/>
    </source>
</evidence>
<dbReference type="NCBIfam" id="TIGR01252">
    <property type="entry name" value="acetolac_decarb"/>
    <property type="match status" value="1"/>
</dbReference>
<evidence type="ECO:0000256" key="8">
    <source>
        <dbReference type="ARBA" id="ARBA00023239"/>
    </source>
</evidence>
<dbReference type="Gene3D" id="3.30.1330.80">
    <property type="entry name" value="Hypothetical protein, similar to alpha- acetolactate decarboxylase, domain 2"/>
    <property type="match status" value="2"/>
</dbReference>
<dbReference type="InterPro" id="IPR005128">
    <property type="entry name" value="Acetolactate_a_deCO2ase"/>
</dbReference>
<comment type="pathway">
    <text evidence="2 9">Polyol metabolism; (R,R)-butane-2,3-diol biosynthesis; (R,R)-butane-2,3-diol from pyruvate: step 2/3.</text>
</comment>